<evidence type="ECO:0000313" key="4">
    <source>
        <dbReference type="Proteomes" id="UP000824105"/>
    </source>
</evidence>
<dbReference type="InterPro" id="IPR011043">
    <property type="entry name" value="Gal_Oxase/kelch_b-propeller"/>
</dbReference>
<proteinExistence type="predicted"/>
<evidence type="ECO:0000256" key="2">
    <source>
        <dbReference type="SAM" id="SignalP"/>
    </source>
</evidence>
<gene>
    <name evidence="3" type="ORF">H9724_00135</name>
</gene>
<dbReference type="AlphaFoldDB" id="A0A9D2FHH6"/>
<protein>
    <submittedName>
        <fullName evidence="3">Uncharacterized protein</fullName>
    </submittedName>
</protein>
<name>A0A9D2FHH6_9FIRM</name>
<reference evidence="3" key="1">
    <citation type="journal article" date="2021" name="PeerJ">
        <title>Extensive microbial diversity within the chicken gut microbiome revealed by metagenomics and culture.</title>
        <authorList>
            <person name="Gilroy R."/>
            <person name="Ravi A."/>
            <person name="Getino M."/>
            <person name="Pursley I."/>
            <person name="Horton D.L."/>
            <person name="Alikhan N.F."/>
            <person name="Baker D."/>
            <person name="Gharbi K."/>
            <person name="Hall N."/>
            <person name="Watson M."/>
            <person name="Adriaenssens E.M."/>
            <person name="Foster-Nyarko E."/>
            <person name="Jarju S."/>
            <person name="Secka A."/>
            <person name="Antonio M."/>
            <person name="Oren A."/>
            <person name="Chaudhuri R.R."/>
            <person name="La Ragione R."/>
            <person name="Hildebrand F."/>
            <person name="Pallen M.J."/>
        </authorList>
    </citation>
    <scope>NUCLEOTIDE SEQUENCE</scope>
    <source>
        <strain evidence="3">CHK188-11489</strain>
    </source>
</reference>
<keyword evidence="2" id="KW-0732">Signal</keyword>
<feature type="chain" id="PRO_5039437817" evidence="2">
    <location>
        <begin position="22"/>
        <end position="478"/>
    </location>
</feature>
<comment type="caution">
    <text evidence="3">The sequence shown here is derived from an EMBL/GenBank/DDBJ whole genome shotgun (WGS) entry which is preliminary data.</text>
</comment>
<accession>A0A9D2FHH6</accession>
<evidence type="ECO:0000313" key="3">
    <source>
        <dbReference type="EMBL" id="HIZ61169.1"/>
    </source>
</evidence>
<dbReference type="SUPFAM" id="SSF50965">
    <property type="entry name" value="Galactose oxidase, central domain"/>
    <property type="match status" value="1"/>
</dbReference>
<dbReference type="PROSITE" id="PS51257">
    <property type="entry name" value="PROKAR_LIPOPROTEIN"/>
    <property type="match status" value="1"/>
</dbReference>
<feature type="region of interest" description="Disordered" evidence="1">
    <location>
        <begin position="32"/>
        <end position="51"/>
    </location>
</feature>
<dbReference type="Proteomes" id="UP000824105">
    <property type="component" value="Unassembled WGS sequence"/>
</dbReference>
<organism evidence="3 4">
    <name type="scientific">Candidatus Gemmiger avistercoris</name>
    <dbReference type="NCBI Taxonomy" id="2838606"/>
    <lineage>
        <taxon>Bacteria</taxon>
        <taxon>Bacillati</taxon>
        <taxon>Bacillota</taxon>
        <taxon>Clostridia</taxon>
        <taxon>Eubacteriales</taxon>
        <taxon>Gemmiger</taxon>
    </lineage>
</organism>
<sequence>MKRPYCMMLALALAASLAACGGADGNAPSATAAPEAAATAETAPAEETPAPAGDFYTLTNGPFNTGDACYVLDPHIGYCLVTKIDYAAAEQRVLCSVPGCTHDSDACPAYVPGRGTEVALFTAGDKVYVYHSIATMHYEGSWEDYEAEVVQPGWEEKVAQAAQEGMTEEELLAFYRGRYVEQSSPAGLFIIDGDGASRRDVTCTRDIGPSALRWCDGVALYGAETEQSSASVGYRVALADGSVTTFPLQPYEWVMGAWKNRLLTCRILTDTPLPDASENWEAYWVVLQNATVEYDWLDPATGERSKILERPHDGSTNGSRDFYGLWDGKLYFEEQTSASEGGPYQRSYSVYDSAAGTWQELPKPLPDPTMTLSDPAATALPEIAARQGRYLRFHGSDNVHGENLAWVLDQQTGELTAMPMEENADSGAPWAVTPCALTNDGRFLVQTTYHEGRYAYALIGAEAFLQGSTDYTPVKMLA</sequence>
<feature type="signal peptide" evidence="2">
    <location>
        <begin position="1"/>
        <end position="21"/>
    </location>
</feature>
<evidence type="ECO:0000256" key="1">
    <source>
        <dbReference type="SAM" id="MobiDB-lite"/>
    </source>
</evidence>
<dbReference type="EMBL" id="DXBF01000002">
    <property type="protein sequence ID" value="HIZ61169.1"/>
    <property type="molecule type" value="Genomic_DNA"/>
</dbReference>
<reference evidence="3" key="2">
    <citation type="submission" date="2021-04" db="EMBL/GenBank/DDBJ databases">
        <authorList>
            <person name="Gilroy R."/>
        </authorList>
    </citation>
    <scope>NUCLEOTIDE SEQUENCE</scope>
    <source>
        <strain evidence="3">CHK188-11489</strain>
    </source>
</reference>